<dbReference type="EC" id="2.4.2.1" evidence="6"/>
<gene>
    <name evidence="8" type="ORF">KEM09_01050</name>
</gene>
<dbReference type="Pfam" id="PF01048">
    <property type="entry name" value="PNP_UDP_1"/>
    <property type="match status" value="1"/>
</dbReference>
<evidence type="ECO:0000256" key="1">
    <source>
        <dbReference type="ARBA" id="ARBA00005058"/>
    </source>
</evidence>
<organism evidence="8 9">
    <name type="scientific">Carboxylicivirga mesophila</name>
    <dbReference type="NCBI Taxonomy" id="1166478"/>
    <lineage>
        <taxon>Bacteria</taxon>
        <taxon>Pseudomonadati</taxon>
        <taxon>Bacteroidota</taxon>
        <taxon>Bacteroidia</taxon>
        <taxon>Marinilabiliales</taxon>
        <taxon>Marinilabiliaceae</taxon>
        <taxon>Carboxylicivirga</taxon>
    </lineage>
</organism>
<evidence type="ECO:0000256" key="4">
    <source>
        <dbReference type="ARBA" id="ARBA00022676"/>
    </source>
</evidence>
<evidence type="ECO:0000313" key="9">
    <source>
        <dbReference type="Proteomes" id="UP000721861"/>
    </source>
</evidence>
<evidence type="ECO:0000256" key="6">
    <source>
        <dbReference type="PIRNR" id="PIRNR000477"/>
    </source>
</evidence>
<keyword evidence="9" id="KW-1185">Reference proteome</keyword>
<dbReference type="Gene3D" id="3.40.50.1580">
    <property type="entry name" value="Nucleoside phosphorylase domain"/>
    <property type="match status" value="1"/>
</dbReference>
<evidence type="ECO:0000256" key="2">
    <source>
        <dbReference type="ARBA" id="ARBA00006751"/>
    </source>
</evidence>
<dbReference type="InterPro" id="IPR011268">
    <property type="entry name" value="Purine_phosphorylase"/>
</dbReference>
<name>A0ABS5K631_9BACT</name>
<dbReference type="SUPFAM" id="SSF53167">
    <property type="entry name" value="Purine and uridine phosphorylases"/>
    <property type="match status" value="1"/>
</dbReference>
<keyword evidence="5 6" id="KW-0808">Transferase</keyword>
<dbReference type="GO" id="GO:0004731">
    <property type="term" value="F:purine-nucleoside phosphorylase activity"/>
    <property type="evidence" value="ECO:0007669"/>
    <property type="project" value="UniProtKB-EC"/>
</dbReference>
<dbReference type="CDD" id="cd09009">
    <property type="entry name" value="PNP-EcPNPII_like"/>
    <property type="match status" value="1"/>
</dbReference>
<comment type="pathway">
    <text evidence="1 6">Purine metabolism; purine nucleoside salvage.</text>
</comment>
<dbReference type="NCBIfam" id="TIGR01700">
    <property type="entry name" value="PNPH"/>
    <property type="match status" value="1"/>
</dbReference>
<dbReference type="InterPro" id="IPR035994">
    <property type="entry name" value="Nucleoside_phosphorylase_sf"/>
</dbReference>
<proteinExistence type="inferred from homology"/>
<comment type="function">
    <text evidence="6">The purine nucleoside phosphorylases catalyze the phosphorolytic breakdown of the N-glycosidic bond in the beta-(deoxy)ribonucleoside molecules, with the formation of the corresponding free purine bases and pentose-1-phosphate.</text>
</comment>
<dbReference type="InterPro" id="IPR000845">
    <property type="entry name" value="Nucleoside_phosphorylase_d"/>
</dbReference>
<dbReference type="PANTHER" id="PTHR11904:SF9">
    <property type="entry name" value="PURINE NUCLEOSIDE PHOSPHORYLASE-RELATED"/>
    <property type="match status" value="1"/>
</dbReference>
<feature type="domain" description="Nucleoside phosphorylase" evidence="7">
    <location>
        <begin position="22"/>
        <end position="267"/>
    </location>
</feature>
<accession>A0ABS5K631</accession>
<reference evidence="8 9" key="1">
    <citation type="journal article" date="2014" name="Int. J. Syst. Evol. Microbiol.">
        <title>Carboxylicivirga gen. nov. in the family Marinilabiliaceae with two novel species, Carboxylicivirga mesophila sp. nov. and Carboxylicivirga taeanensis sp. nov., and reclassification of Cytophaga fermentans as Saccharicrinis fermentans gen. nov., comb. nov.</title>
        <authorList>
            <person name="Yang S.H."/>
            <person name="Seo H.S."/>
            <person name="Woo J.H."/>
            <person name="Oh H.M."/>
            <person name="Jang H."/>
            <person name="Lee J.H."/>
            <person name="Kim S.J."/>
            <person name="Kwon K.K."/>
        </authorList>
    </citation>
    <scope>NUCLEOTIDE SEQUENCE [LARGE SCALE GENOMIC DNA]</scope>
    <source>
        <strain evidence="8 9">JCM 18290</strain>
    </source>
</reference>
<dbReference type="PROSITE" id="PS01240">
    <property type="entry name" value="PNP_MTAP_2"/>
    <property type="match status" value="1"/>
</dbReference>
<dbReference type="EMBL" id="JAGUCN010000001">
    <property type="protein sequence ID" value="MBS2209971.1"/>
    <property type="molecule type" value="Genomic_DNA"/>
</dbReference>
<evidence type="ECO:0000313" key="8">
    <source>
        <dbReference type="EMBL" id="MBS2209971.1"/>
    </source>
</evidence>
<dbReference type="Proteomes" id="UP000721861">
    <property type="component" value="Unassembled WGS sequence"/>
</dbReference>
<protein>
    <recommendedName>
        <fullName evidence="6">Purine nucleoside phosphorylase</fullName>
        <ecNumber evidence="6">2.4.2.1</ecNumber>
    </recommendedName>
    <alternativeName>
        <fullName evidence="6">Inosine-guanosine phosphorylase</fullName>
    </alternativeName>
</protein>
<dbReference type="PANTHER" id="PTHR11904">
    <property type="entry name" value="METHYLTHIOADENOSINE/PURINE NUCLEOSIDE PHOSPHORYLASE"/>
    <property type="match status" value="1"/>
</dbReference>
<evidence type="ECO:0000256" key="3">
    <source>
        <dbReference type="ARBA" id="ARBA00011233"/>
    </source>
</evidence>
<dbReference type="NCBIfam" id="TIGR01697">
    <property type="entry name" value="PNPH-PUNA-XAPA"/>
    <property type="match status" value="1"/>
</dbReference>
<evidence type="ECO:0000256" key="5">
    <source>
        <dbReference type="ARBA" id="ARBA00022679"/>
    </source>
</evidence>
<sequence>MLETIQITADYLASQSNIKPVIGIILGTGLGGLVQEIEIEKSIPYEDIPNFPVSTVEGHSGRLIFGTINNVPILAMQGRFHYYEGYNMQEVTFPVRVMKQMGINTLFVSNASGGLNPDYVVGDIMVINDHINMFGDNPLIGKNNNKLGPRFPDMSEPYSKQFIAEALEIGKENGIDLKEGVYVGTTGPTFETPAEYKMFRILGADAVGMSTVPEVIVARHMDMKCFGISIITDSGVPGQIVEVSHEEVQEVAAAAEPKMTKVIKELVSRV</sequence>
<comment type="subunit">
    <text evidence="3">Homotrimer.</text>
</comment>
<dbReference type="PIRSF" id="PIRSF000477">
    <property type="entry name" value="PurNPase"/>
    <property type="match status" value="1"/>
</dbReference>
<evidence type="ECO:0000259" key="7">
    <source>
        <dbReference type="Pfam" id="PF01048"/>
    </source>
</evidence>
<keyword evidence="4 6" id="KW-0328">Glycosyltransferase</keyword>
<comment type="caution">
    <text evidence="8">The sequence shown here is derived from an EMBL/GenBank/DDBJ whole genome shotgun (WGS) entry which is preliminary data.</text>
</comment>
<dbReference type="RefSeq" id="WP_212223991.1">
    <property type="nucleotide sequence ID" value="NZ_JAGUCN010000001.1"/>
</dbReference>
<dbReference type="InterPro" id="IPR018099">
    <property type="entry name" value="Purine_phosphorylase-2_CS"/>
</dbReference>
<dbReference type="InterPro" id="IPR011270">
    <property type="entry name" value="Pur_Nuc_Pase_Ino/Guo-sp"/>
</dbReference>
<comment type="similarity">
    <text evidence="2 6">Belongs to the PNP/MTAP phosphorylase family.</text>
</comment>
<dbReference type="NCBIfam" id="NF006054">
    <property type="entry name" value="PRK08202.1"/>
    <property type="match status" value="1"/>
</dbReference>